<proteinExistence type="predicted"/>
<comment type="caution">
    <text evidence="2">The sequence shown here is derived from an EMBL/GenBank/DDBJ whole genome shotgun (WGS) entry which is preliminary data.</text>
</comment>
<keyword evidence="1" id="KW-0732">Signal</keyword>
<dbReference type="Gene3D" id="3.40.50.2300">
    <property type="match status" value="2"/>
</dbReference>
<gene>
    <name evidence="2" type="ORF">I7X39_05795</name>
</gene>
<evidence type="ECO:0000256" key="1">
    <source>
        <dbReference type="SAM" id="SignalP"/>
    </source>
</evidence>
<dbReference type="EMBL" id="JAEDAK010000003">
    <property type="protein sequence ID" value="MBH9576415.1"/>
    <property type="molecule type" value="Genomic_DNA"/>
</dbReference>
<dbReference type="AlphaFoldDB" id="A0A931J1H5"/>
<sequence>MKARARLLWPLLPALAQAAKPWRIWLVTYRGWTDVEQGFVEHFKSRGLAAEFTHRDIALDPARLPAVVAEIRAARPDLVHCWGSPVTLGVAGPWKGADPARHLVEVPIVFSLVASPVGARIVPSLASSGRKLTGVSHLPPVTAQLGLLSSYRAVRRIGALYSANEPNSRAVLDELALRAAARGIELISRPLSSDGAGKPLAASAPGLLAELQHAGAEWLYLPPDSFLTTQLKAVVLPAAEALRLPSLASTEQQVAAGALLGLVSRYRSVGQFAAYKAEQILREGRAPASLPIETLSRFALQLRMPLARRLKLLPPLSLVHHAELLEEDLDA</sequence>
<accession>A0A931J1H5</accession>
<evidence type="ECO:0000313" key="2">
    <source>
        <dbReference type="EMBL" id="MBH9576415.1"/>
    </source>
</evidence>
<dbReference type="Pfam" id="PF04392">
    <property type="entry name" value="ABC_sub_bind"/>
    <property type="match status" value="1"/>
</dbReference>
<feature type="signal peptide" evidence="1">
    <location>
        <begin position="1"/>
        <end position="18"/>
    </location>
</feature>
<name>A0A931J1H5_9BURK</name>
<feature type="chain" id="PRO_5037990038" evidence="1">
    <location>
        <begin position="19"/>
        <end position="331"/>
    </location>
</feature>
<dbReference type="PANTHER" id="PTHR35271:SF1">
    <property type="entry name" value="ABC TRANSPORTER, SUBSTRATE-BINDING LIPOPROTEIN"/>
    <property type="match status" value="1"/>
</dbReference>
<keyword evidence="3" id="KW-1185">Reference proteome</keyword>
<protein>
    <submittedName>
        <fullName evidence="2">ABC transporter substrate-binding protein</fullName>
    </submittedName>
</protein>
<dbReference type="CDD" id="cd06325">
    <property type="entry name" value="PBP1_ABC_unchar_transporter"/>
    <property type="match status" value="1"/>
</dbReference>
<organism evidence="2 3">
    <name type="scientific">Inhella proteolytica</name>
    <dbReference type="NCBI Taxonomy" id="2795029"/>
    <lineage>
        <taxon>Bacteria</taxon>
        <taxon>Pseudomonadati</taxon>
        <taxon>Pseudomonadota</taxon>
        <taxon>Betaproteobacteria</taxon>
        <taxon>Burkholderiales</taxon>
        <taxon>Sphaerotilaceae</taxon>
        <taxon>Inhella</taxon>
    </lineage>
</organism>
<evidence type="ECO:0000313" key="3">
    <source>
        <dbReference type="Proteomes" id="UP000613266"/>
    </source>
</evidence>
<dbReference type="RefSeq" id="WP_198110035.1">
    <property type="nucleotide sequence ID" value="NZ_JAEDAK010000003.1"/>
</dbReference>
<reference evidence="2" key="1">
    <citation type="submission" date="2020-12" db="EMBL/GenBank/DDBJ databases">
        <title>The genome sequence of Inhella sp. 1Y17.</title>
        <authorList>
            <person name="Liu Y."/>
        </authorList>
    </citation>
    <scope>NUCLEOTIDE SEQUENCE</scope>
    <source>
        <strain evidence="2">1Y17</strain>
    </source>
</reference>
<dbReference type="Proteomes" id="UP000613266">
    <property type="component" value="Unassembled WGS sequence"/>
</dbReference>
<dbReference type="InterPro" id="IPR007487">
    <property type="entry name" value="ABC_transpt-TYRBP-like"/>
</dbReference>
<dbReference type="PANTHER" id="PTHR35271">
    <property type="entry name" value="ABC TRANSPORTER, SUBSTRATE-BINDING LIPOPROTEIN-RELATED"/>
    <property type="match status" value="1"/>
</dbReference>